<evidence type="ECO:0000313" key="1">
    <source>
        <dbReference type="EMBL" id="KAI3673512.1"/>
    </source>
</evidence>
<dbReference type="Proteomes" id="UP001055879">
    <property type="component" value="Linkage Group LG15"/>
</dbReference>
<organism evidence="1 2">
    <name type="scientific">Arctium lappa</name>
    <name type="common">Greater burdock</name>
    <name type="synonym">Lappa major</name>
    <dbReference type="NCBI Taxonomy" id="4217"/>
    <lineage>
        <taxon>Eukaryota</taxon>
        <taxon>Viridiplantae</taxon>
        <taxon>Streptophyta</taxon>
        <taxon>Embryophyta</taxon>
        <taxon>Tracheophyta</taxon>
        <taxon>Spermatophyta</taxon>
        <taxon>Magnoliopsida</taxon>
        <taxon>eudicotyledons</taxon>
        <taxon>Gunneridae</taxon>
        <taxon>Pentapetalae</taxon>
        <taxon>asterids</taxon>
        <taxon>campanulids</taxon>
        <taxon>Asterales</taxon>
        <taxon>Asteraceae</taxon>
        <taxon>Carduoideae</taxon>
        <taxon>Cardueae</taxon>
        <taxon>Arctiinae</taxon>
        <taxon>Arctium</taxon>
    </lineage>
</organism>
<keyword evidence="2" id="KW-1185">Reference proteome</keyword>
<comment type="caution">
    <text evidence="1">The sequence shown here is derived from an EMBL/GenBank/DDBJ whole genome shotgun (WGS) entry which is preliminary data.</text>
</comment>
<accession>A0ACB8XTB3</accession>
<dbReference type="EMBL" id="CM042061">
    <property type="protein sequence ID" value="KAI3673512.1"/>
    <property type="molecule type" value="Genomic_DNA"/>
</dbReference>
<gene>
    <name evidence="1" type="ORF">L6452_39634</name>
</gene>
<proteinExistence type="predicted"/>
<protein>
    <submittedName>
        <fullName evidence="1">Uncharacterized protein</fullName>
    </submittedName>
</protein>
<name>A0ACB8XTB3_ARCLA</name>
<sequence length="76" mass="8791">MQHYSQVNLVILLSYIIPNSTQTRTFSNNNINRIFFLFESNLPPNPNQALIPLHISPSSSQMRFTFRCEVDSTCEN</sequence>
<reference evidence="1 2" key="2">
    <citation type="journal article" date="2022" name="Mol. Ecol. Resour.">
        <title>The genomes of chicory, endive, great burdock and yacon provide insights into Asteraceae paleo-polyploidization history and plant inulin production.</title>
        <authorList>
            <person name="Fan W."/>
            <person name="Wang S."/>
            <person name="Wang H."/>
            <person name="Wang A."/>
            <person name="Jiang F."/>
            <person name="Liu H."/>
            <person name="Zhao H."/>
            <person name="Xu D."/>
            <person name="Zhang Y."/>
        </authorList>
    </citation>
    <scope>NUCLEOTIDE SEQUENCE [LARGE SCALE GENOMIC DNA]</scope>
    <source>
        <strain evidence="2">cv. Niubang</strain>
    </source>
</reference>
<evidence type="ECO:0000313" key="2">
    <source>
        <dbReference type="Proteomes" id="UP001055879"/>
    </source>
</evidence>
<reference evidence="2" key="1">
    <citation type="journal article" date="2022" name="Mol. Ecol. Resour.">
        <title>The genomes of chicory, endive, great burdock and yacon provide insights into Asteraceae palaeo-polyploidization history and plant inulin production.</title>
        <authorList>
            <person name="Fan W."/>
            <person name="Wang S."/>
            <person name="Wang H."/>
            <person name="Wang A."/>
            <person name="Jiang F."/>
            <person name="Liu H."/>
            <person name="Zhao H."/>
            <person name="Xu D."/>
            <person name="Zhang Y."/>
        </authorList>
    </citation>
    <scope>NUCLEOTIDE SEQUENCE [LARGE SCALE GENOMIC DNA]</scope>
    <source>
        <strain evidence="2">cv. Niubang</strain>
    </source>
</reference>